<dbReference type="InterPro" id="IPR011701">
    <property type="entry name" value="MFS"/>
</dbReference>
<proteinExistence type="predicted"/>
<dbReference type="EMBL" id="CP120733">
    <property type="protein sequence ID" value="WFD09688.1"/>
    <property type="molecule type" value="Genomic_DNA"/>
</dbReference>
<feature type="transmembrane region" description="Helical" evidence="6">
    <location>
        <begin position="242"/>
        <end position="263"/>
    </location>
</feature>
<feature type="transmembrane region" description="Helical" evidence="6">
    <location>
        <begin position="209"/>
        <end position="230"/>
    </location>
</feature>
<reference evidence="8 9" key="1">
    <citation type="submission" date="2023-03" db="EMBL/GenBank/DDBJ databases">
        <title>Complete genome sequence of Tepidibacter sp. SWIR-1, isolated from a deep-sea hydrothermal vent.</title>
        <authorList>
            <person name="Li X."/>
        </authorList>
    </citation>
    <scope>NUCLEOTIDE SEQUENCE [LARGE SCALE GENOMIC DNA]</scope>
    <source>
        <strain evidence="8 9">SWIR-1</strain>
    </source>
</reference>
<feature type="transmembrane region" description="Helical" evidence="6">
    <location>
        <begin position="44"/>
        <end position="63"/>
    </location>
</feature>
<gene>
    <name evidence="8" type="ORF">P4S50_15020</name>
</gene>
<organism evidence="8 9">
    <name type="scientific">Tepidibacter hydrothermalis</name>
    <dbReference type="NCBI Taxonomy" id="3036126"/>
    <lineage>
        <taxon>Bacteria</taxon>
        <taxon>Bacillati</taxon>
        <taxon>Bacillota</taxon>
        <taxon>Clostridia</taxon>
        <taxon>Peptostreptococcales</taxon>
        <taxon>Peptostreptococcaceae</taxon>
        <taxon>Tepidibacter</taxon>
    </lineage>
</organism>
<evidence type="ECO:0000256" key="6">
    <source>
        <dbReference type="SAM" id="Phobius"/>
    </source>
</evidence>
<feature type="transmembrane region" description="Helical" evidence="6">
    <location>
        <begin position="275"/>
        <end position="294"/>
    </location>
</feature>
<dbReference type="Pfam" id="PF07690">
    <property type="entry name" value="MFS_1"/>
    <property type="match status" value="1"/>
</dbReference>
<feature type="domain" description="Major facilitator superfamily (MFS) profile" evidence="7">
    <location>
        <begin position="1"/>
        <end position="384"/>
    </location>
</feature>
<evidence type="ECO:0000256" key="1">
    <source>
        <dbReference type="ARBA" id="ARBA00004651"/>
    </source>
</evidence>
<dbReference type="PANTHER" id="PTHR23530:SF1">
    <property type="entry name" value="PERMEASE, MAJOR FACILITATOR SUPERFAMILY-RELATED"/>
    <property type="match status" value="1"/>
</dbReference>
<comment type="subcellular location">
    <subcellularLocation>
        <location evidence="1">Cell membrane</location>
        <topology evidence="1">Multi-pass membrane protein</topology>
    </subcellularLocation>
</comment>
<keyword evidence="4 6" id="KW-1133">Transmembrane helix</keyword>
<dbReference type="InterPro" id="IPR036259">
    <property type="entry name" value="MFS_trans_sf"/>
</dbReference>
<evidence type="ECO:0000256" key="4">
    <source>
        <dbReference type="ARBA" id="ARBA00022989"/>
    </source>
</evidence>
<keyword evidence="5 6" id="KW-0472">Membrane</keyword>
<dbReference type="InterPro" id="IPR005829">
    <property type="entry name" value="Sugar_transporter_CS"/>
</dbReference>
<evidence type="ECO:0000313" key="9">
    <source>
        <dbReference type="Proteomes" id="UP001222800"/>
    </source>
</evidence>
<evidence type="ECO:0000256" key="5">
    <source>
        <dbReference type="ARBA" id="ARBA00023136"/>
    </source>
</evidence>
<feature type="transmembrane region" description="Helical" evidence="6">
    <location>
        <begin position="300"/>
        <end position="320"/>
    </location>
</feature>
<evidence type="ECO:0000256" key="2">
    <source>
        <dbReference type="ARBA" id="ARBA00022448"/>
    </source>
</evidence>
<keyword evidence="3 6" id="KW-0812">Transmembrane</keyword>
<sequence length="384" mass="43477">MQKNIKLSYIYNFFFSFNIPSAIWVLYLSFKGLTLVEIGFLESIFHLTSFLCEVPTGAIADIYGRKTSIIIGRILSFISTAFMIFSVGFIGYAFSFVFSALSFNLHSGAAESIIYDSMKILNKENEYKKTYGSISFYMEIARGLAILIGGILSDFAFMYVYILALFIDIFALSSATFYEEPNIDHKKHNENVFIHQLKESFKILKENKIALYLILFYAFICTIDTTVYFYCQKHFENMSISRTSIAIIYGITNVAGAISSKYAYIVEKRLNKKTIIKILCISNIFILIGFSVFIGYFTIIIFLLSCMISGFAIPIFSDYINSLIPSQYRATILSFDSVCFSMFMLVLFPIVGLMAQSFGITTAFGIIGGVLIPIVGFIVYKMKD</sequence>
<dbReference type="Proteomes" id="UP001222800">
    <property type="component" value="Chromosome"/>
</dbReference>
<evidence type="ECO:0000259" key="7">
    <source>
        <dbReference type="PROSITE" id="PS50850"/>
    </source>
</evidence>
<dbReference type="PANTHER" id="PTHR23530">
    <property type="entry name" value="TRANSPORT PROTEIN-RELATED"/>
    <property type="match status" value="1"/>
</dbReference>
<keyword evidence="2" id="KW-0813">Transport</keyword>
<dbReference type="Gene3D" id="1.20.1250.20">
    <property type="entry name" value="MFS general substrate transporter like domains"/>
    <property type="match status" value="1"/>
</dbReference>
<evidence type="ECO:0000256" key="3">
    <source>
        <dbReference type="ARBA" id="ARBA00022692"/>
    </source>
</evidence>
<dbReference type="PROSITE" id="PS50850">
    <property type="entry name" value="MFS"/>
    <property type="match status" value="1"/>
</dbReference>
<accession>A0ABY8EG12</accession>
<feature type="transmembrane region" description="Helical" evidence="6">
    <location>
        <begin position="358"/>
        <end position="380"/>
    </location>
</feature>
<name>A0ABY8EG12_9FIRM</name>
<dbReference type="InterPro" id="IPR020846">
    <property type="entry name" value="MFS_dom"/>
</dbReference>
<feature type="transmembrane region" description="Helical" evidence="6">
    <location>
        <begin position="70"/>
        <end position="90"/>
    </location>
</feature>
<feature type="transmembrane region" description="Helical" evidence="6">
    <location>
        <begin position="332"/>
        <end position="352"/>
    </location>
</feature>
<dbReference type="PROSITE" id="PS00216">
    <property type="entry name" value="SUGAR_TRANSPORT_1"/>
    <property type="match status" value="1"/>
</dbReference>
<feature type="transmembrane region" description="Helical" evidence="6">
    <location>
        <begin position="9"/>
        <end position="29"/>
    </location>
</feature>
<dbReference type="SUPFAM" id="SSF103473">
    <property type="entry name" value="MFS general substrate transporter"/>
    <property type="match status" value="1"/>
</dbReference>
<keyword evidence="9" id="KW-1185">Reference proteome</keyword>
<dbReference type="RefSeq" id="WP_277731623.1">
    <property type="nucleotide sequence ID" value="NZ_CP120733.1"/>
</dbReference>
<evidence type="ECO:0000313" key="8">
    <source>
        <dbReference type="EMBL" id="WFD09688.1"/>
    </source>
</evidence>
<dbReference type="InterPro" id="IPR053160">
    <property type="entry name" value="MFS_DHA3_Transporter"/>
</dbReference>
<protein>
    <submittedName>
        <fullName evidence="8">MFS transporter</fullName>
    </submittedName>
</protein>